<comment type="caution">
    <text evidence="3">The sequence shown here is derived from an EMBL/GenBank/DDBJ whole genome shotgun (WGS) entry which is preliminary data.</text>
</comment>
<evidence type="ECO:0000259" key="2">
    <source>
        <dbReference type="Pfam" id="PF12158"/>
    </source>
</evidence>
<feature type="compositionally biased region" description="Low complexity" evidence="1">
    <location>
        <begin position="203"/>
        <end position="214"/>
    </location>
</feature>
<name>A0AAD2CJ54_9STRA</name>
<organism evidence="3 4">
    <name type="scientific">Cylindrotheca closterium</name>
    <dbReference type="NCBI Taxonomy" id="2856"/>
    <lineage>
        <taxon>Eukaryota</taxon>
        <taxon>Sar</taxon>
        <taxon>Stramenopiles</taxon>
        <taxon>Ochrophyta</taxon>
        <taxon>Bacillariophyta</taxon>
        <taxon>Bacillariophyceae</taxon>
        <taxon>Bacillariophycidae</taxon>
        <taxon>Bacillariales</taxon>
        <taxon>Bacillariaceae</taxon>
        <taxon>Cylindrotheca</taxon>
    </lineage>
</organism>
<sequence length="254" mass="26582">MAGMSAKKATTLGAICTLACCLICCALPGIAGLMILNSTIGEWPVVDATVVSTRVCSSGSSGTTNNVQQEPSYHITYNYTTLEGTTFTSETDYCLSPKPAEGKTTQITYDPEDPTSIVEESILDIGLVAAKTATGIGFGIGSLAFCVAVFMCSRREPPANPGTYQQNTNTQYQQDAYVQNTNYNNAEYGQSSVPISGPAGDIPTPNTYNQNTYNDASGPAGDIPTPMATAVPLPPATVYNGGDSKASGPVTYYK</sequence>
<evidence type="ECO:0000256" key="1">
    <source>
        <dbReference type="SAM" id="MobiDB-lite"/>
    </source>
</evidence>
<dbReference type="Proteomes" id="UP001295423">
    <property type="component" value="Unassembled WGS sequence"/>
</dbReference>
<keyword evidence="4" id="KW-1185">Reference proteome</keyword>
<accession>A0AAD2CJ54</accession>
<reference evidence="3" key="1">
    <citation type="submission" date="2023-08" db="EMBL/GenBank/DDBJ databases">
        <authorList>
            <person name="Audoor S."/>
            <person name="Bilcke G."/>
        </authorList>
    </citation>
    <scope>NUCLEOTIDE SEQUENCE</scope>
</reference>
<protein>
    <recommendedName>
        <fullName evidence="2">DUF3592 domain-containing protein</fullName>
    </recommendedName>
</protein>
<dbReference type="Pfam" id="PF12158">
    <property type="entry name" value="DUF3592"/>
    <property type="match status" value="1"/>
</dbReference>
<dbReference type="EMBL" id="CAKOGP040000447">
    <property type="protein sequence ID" value="CAJ1935303.1"/>
    <property type="molecule type" value="Genomic_DNA"/>
</dbReference>
<evidence type="ECO:0000313" key="4">
    <source>
        <dbReference type="Proteomes" id="UP001295423"/>
    </source>
</evidence>
<feature type="domain" description="DUF3592" evidence="2">
    <location>
        <begin position="46"/>
        <end position="116"/>
    </location>
</feature>
<evidence type="ECO:0000313" key="3">
    <source>
        <dbReference type="EMBL" id="CAJ1935303.1"/>
    </source>
</evidence>
<dbReference type="InterPro" id="IPR021994">
    <property type="entry name" value="DUF3592"/>
</dbReference>
<feature type="region of interest" description="Disordered" evidence="1">
    <location>
        <begin position="197"/>
        <end position="229"/>
    </location>
</feature>
<proteinExistence type="predicted"/>
<dbReference type="AlphaFoldDB" id="A0AAD2CJ54"/>
<gene>
    <name evidence="3" type="ORF">CYCCA115_LOCUS4638</name>
</gene>